<dbReference type="EMBL" id="JAUIZM010000003">
    <property type="protein sequence ID" value="KAK1395451.1"/>
    <property type="molecule type" value="Genomic_DNA"/>
</dbReference>
<name>A0AAD8J179_9APIA</name>
<protein>
    <recommendedName>
        <fullName evidence="3">Adenylosuccinate synthetase</fullName>
    </recommendedName>
</protein>
<dbReference type="InterPro" id="IPR027417">
    <property type="entry name" value="P-loop_NTPase"/>
</dbReference>
<organism evidence="1 2">
    <name type="scientific">Heracleum sosnowskyi</name>
    <dbReference type="NCBI Taxonomy" id="360622"/>
    <lineage>
        <taxon>Eukaryota</taxon>
        <taxon>Viridiplantae</taxon>
        <taxon>Streptophyta</taxon>
        <taxon>Embryophyta</taxon>
        <taxon>Tracheophyta</taxon>
        <taxon>Spermatophyta</taxon>
        <taxon>Magnoliopsida</taxon>
        <taxon>eudicotyledons</taxon>
        <taxon>Gunneridae</taxon>
        <taxon>Pentapetalae</taxon>
        <taxon>asterids</taxon>
        <taxon>campanulids</taxon>
        <taxon>Apiales</taxon>
        <taxon>Apiaceae</taxon>
        <taxon>Apioideae</taxon>
        <taxon>apioid superclade</taxon>
        <taxon>Tordylieae</taxon>
        <taxon>Tordyliinae</taxon>
        <taxon>Heracleum</taxon>
    </lineage>
</organism>
<gene>
    <name evidence="1" type="ORF">POM88_014507</name>
</gene>
<dbReference type="GO" id="GO:0000166">
    <property type="term" value="F:nucleotide binding"/>
    <property type="evidence" value="ECO:0007669"/>
    <property type="project" value="InterPro"/>
</dbReference>
<dbReference type="AlphaFoldDB" id="A0AAD8J179"/>
<dbReference type="InterPro" id="IPR042111">
    <property type="entry name" value="Adenylosuccinate_synth_dom3"/>
</dbReference>
<dbReference type="PANTHER" id="PTHR43242">
    <property type="entry name" value="NAD(P)-BINDING ROSSMANN-FOLD SUPERFAMILY PROTEIN"/>
    <property type="match status" value="1"/>
</dbReference>
<reference evidence="1" key="2">
    <citation type="submission" date="2023-05" db="EMBL/GenBank/DDBJ databases">
        <authorList>
            <person name="Schelkunov M.I."/>
        </authorList>
    </citation>
    <scope>NUCLEOTIDE SEQUENCE</scope>
    <source>
        <strain evidence="1">Hsosn_3</strain>
        <tissue evidence="1">Leaf</tissue>
    </source>
</reference>
<dbReference type="InterPro" id="IPR036291">
    <property type="entry name" value="NAD(P)-bd_dom_sf"/>
</dbReference>
<reference evidence="1" key="1">
    <citation type="submission" date="2023-02" db="EMBL/GenBank/DDBJ databases">
        <title>Genome of toxic invasive species Heracleum sosnowskyi carries increased number of genes despite the absence of recent whole-genome duplications.</title>
        <authorList>
            <person name="Schelkunov M."/>
            <person name="Shtratnikova V."/>
            <person name="Makarenko M."/>
            <person name="Klepikova A."/>
            <person name="Omelchenko D."/>
            <person name="Novikova G."/>
            <person name="Obukhova E."/>
            <person name="Bogdanov V."/>
            <person name="Penin A."/>
            <person name="Logacheva M."/>
        </authorList>
    </citation>
    <scope>NUCLEOTIDE SEQUENCE</scope>
    <source>
        <strain evidence="1">Hsosn_3</strain>
        <tissue evidence="1">Leaf</tissue>
    </source>
</reference>
<dbReference type="GO" id="GO:0006164">
    <property type="term" value="P:purine nucleotide biosynthetic process"/>
    <property type="evidence" value="ECO:0007669"/>
    <property type="project" value="InterPro"/>
</dbReference>
<dbReference type="InterPro" id="IPR001114">
    <property type="entry name" value="Adenylosuccinate_synthetase"/>
</dbReference>
<dbReference type="Gene3D" id="3.40.50.720">
    <property type="entry name" value="NAD(P)-binding Rossmann-like Domain"/>
    <property type="match status" value="1"/>
</dbReference>
<sequence length="158" mass="17728">MVTCLLYILTGGDLLQFAGQEFGTTTGRPRRCGWLDVVALKYCYQINVYEGVKSFYKEEDETAPVNVYGRSKLESEHFLSANWANFAILRSSIIYGPQTAAPVRKSLPVQINRGVKSPTGISMDISKLIQMQGFSPMKFEEGVRLMLRMKVSDSYSHG</sequence>
<evidence type="ECO:0000313" key="1">
    <source>
        <dbReference type="EMBL" id="KAK1395451.1"/>
    </source>
</evidence>
<keyword evidence="2" id="KW-1185">Reference proteome</keyword>
<proteinExistence type="predicted"/>
<dbReference type="Pfam" id="PF00709">
    <property type="entry name" value="Adenylsucc_synt"/>
    <property type="match status" value="1"/>
</dbReference>
<dbReference type="SUPFAM" id="SSF51735">
    <property type="entry name" value="NAD(P)-binding Rossmann-fold domains"/>
    <property type="match status" value="1"/>
</dbReference>
<evidence type="ECO:0000313" key="2">
    <source>
        <dbReference type="Proteomes" id="UP001237642"/>
    </source>
</evidence>
<dbReference type="PANTHER" id="PTHR43242:SF1">
    <property type="entry name" value="NAD(P)-BINDING ROSSMANN-FOLD SUPERFAMILY PROTEIN"/>
    <property type="match status" value="1"/>
</dbReference>
<dbReference type="SUPFAM" id="SSF52540">
    <property type="entry name" value="P-loop containing nucleoside triphosphate hydrolases"/>
    <property type="match status" value="1"/>
</dbReference>
<dbReference type="Proteomes" id="UP001237642">
    <property type="component" value="Unassembled WGS sequence"/>
</dbReference>
<dbReference type="GO" id="GO:0004019">
    <property type="term" value="F:adenylosuccinate synthase activity"/>
    <property type="evidence" value="ECO:0007669"/>
    <property type="project" value="InterPro"/>
</dbReference>
<dbReference type="Gene3D" id="3.90.170.10">
    <property type="entry name" value="Adenylosuccinate Synthetase, subunit A, domain 3"/>
    <property type="match status" value="1"/>
</dbReference>
<accession>A0AAD8J179</accession>
<evidence type="ECO:0008006" key="3">
    <source>
        <dbReference type="Google" id="ProtNLM"/>
    </source>
</evidence>
<comment type="caution">
    <text evidence="1">The sequence shown here is derived from an EMBL/GenBank/DDBJ whole genome shotgun (WGS) entry which is preliminary data.</text>
</comment>